<dbReference type="Pfam" id="PF25669">
    <property type="entry name" value="SMP_MUG190-like"/>
    <property type="match status" value="1"/>
</dbReference>
<feature type="region of interest" description="Disordered" evidence="6">
    <location>
        <begin position="682"/>
        <end position="712"/>
    </location>
</feature>
<dbReference type="OrthoDB" id="270970at2759"/>
<dbReference type="PROSITE" id="PS50004">
    <property type="entry name" value="C2"/>
    <property type="match status" value="1"/>
</dbReference>
<proteinExistence type="predicted"/>
<keyword evidence="4" id="KW-0446">Lipid-binding</keyword>
<dbReference type="GO" id="GO:0006869">
    <property type="term" value="P:lipid transport"/>
    <property type="evidence" value="ECO:0007669"/>
    <property type="project" value="UniProtKB-KW"/>
</dbReference>
<dbReference type="InterPro" id="IPR035892">
    <property type="entry name" value="C2_domain_sf"/>
</dbReference>
<keyword evidence="3" id="KW-0445">Lipid transport</keyword>
<evidence type="ECO:0000256" key="4">
    <source>
        <dbReference type="ARBA" id="ARBA00023121"/>
    </source>
</evidence>
<keyword evidence="7" id="KW-1133">Transmembrane helix</keyword>
<dbReference type="PANTHER" id="PTHR47042">
    <property type="entry name" value="C2 DOMAIN-CONTAINING PROTEIN-LIKE"/>
    <property type="match status" value="1"/>
</dbReference>
<dbReference type="Gene3D" id="2.60.40.150">
    <property type="entry name" value="C2 domain"/>
    <property type="match status" value="1"/>
</dbReference>
<dbReference type="InterPro" id="IPR052847">
    <property type="entry name" value="Ext_Synaptotagmin/KAHRP-like"/>
</dbReference>
<name>A0A9D4UW33_ADICA</name>
<feature type="domain" description="C2" evidence="8">
    <location>
        <begin position="285"/>
        <end position="399"/>
    </location>
</feature>
<organism evidence="10 11">
    <name type="scientific">Adiantum capillus-veneris</name>
    <name type="common">Maidenhair fern</name>
    <dbReference type="NCBI Taxonomy" id="13818"/>
    <lineage>
        <taxon>Eukaryota</taxon>
        <taxon>Viridiplantae</taxon>
        <taxon>Streptophyta</taxon>
        <taxon>Embryophyta</taxon>
        <taxon>Tracheophyta</taxon>
        <taxon>Polypodiopsida</taxon>
        <taxon>Polypodiidae</taxon>
        <taxon>Polypodiales</taxon>
        <taxon>Pteridineae</taxon>
        <taxon>Pteridaceae</taxon>
        <taxon>Vittarioideae</taxon>
        <taxon>Adiantum</taxon>
    </lineage>
</organism>
<dbReference type="EMBL" id="JABFUD020000009">
    <property type="protein sequence ID" value="KAI5075079.1"/>
    <property type="molecule type" value="Genomic_DNA"/>
</dbReference>
<evidence type="ECO:0000259" key="8">
    <source>
        <dbReference type="PROSITE" id="PS50004"/>
    </source>
</evidence>
<feature type="transmembrane region" description="Helical" evidence="7">
    <location>
        <begin position="12"/>
        <end position="30"/>
    </location>
</feature>
<evidence type="ECO:0000259" key="9">
    <source>
        <dbReference type="PROSITE" id="PS51847"/>
    </source>
</evidence>
<evidence type="ECO:0000256" key="2">
    <source>
        <dbReference type="ARBA" id="ARBA00022448"/>
    </source>
</evidence>
<dbReference type="GO" id="GO:0016020">
    <property type="term" value="C:membrane"/>
    <property type="evidence" value="ECO:0007669"/>
    <property type="project" value="UniProtKB-SubCell"/>
</dbReference>
<dbReference type="CDD" id="cd00030">
    <property type="entry name" value="C2"/>
    <property type="match status" value="1"/>
</dbReference>
<dbReference type="GO" id="GO:0008289">
    <property type="term" value="F:lipid binding"/>
    <property type="evidence" value="ECO:0007669"/>
    <property type="project" value="UniProtKB-KW"/>
</dbReference>
<sequence length="712" mass="80307">MHASGRILKQQPMVVYVGVVMFLLWLASIFDISSSWLFAMAFLFLFEVDRNCTKKLRREIRSKERRFASQGRPLSDFESAEWINQAVEKIWPLFLEKIISQEILKPMVPWFLDKHKPWTVRRATLQRLELGQNPPRFMGVRTLRTTSGDDDLVMDLYLDFAPAENMNAVLSVQMKRRLGLGIKTNIHISRLQIEGTVRVGLKFSKGWPFVSRARVCFENSPYVQMTARPLSTHGVNVSELPLIAGWMERMVADVFEQCLVEPNMLVLDIEKLVSSVTSLKDPEPSKQDDWFSIQERDPIAILHLKILEASNLKPSDTNGLANPFVRGSFATCQFKTKVQKKTLNPRWLEEFEVPIASWELPTLLVLHVRDKEPVHDDDLGFCEIDVNQFRNCEPKELSIPLQNTKMGQLHVVFHITENVSTKSFPSTQEAESDINVADDKTLMTDRFELINLGKGKDGYLSVVSPGQPSSTKSWQQRHGVCRRVSAANQKEVIESMHMETLASSSSEEDDDDRRSKIKPRKRVFWGRRSRPRIALGNANKDGSPNYNERRAVGTKGTTVTMKVEEPSEIISTKDLGIDDRDAITVSESQSKRGRMKRMAKGLMKHAAHNVSSALNPKEDVTSAFALSSSASEPADSLDTAMALESASASAHNLGCFNETLAESSMYDKEVAGTHASLEAICPPDEKSVEARGQDDILMKPPMDEGLHTREEF</sequence>
<evidence type="ECO:0000256" key="1">
    <source>
        <dbReference type="ARBA" id="ARBA00004370"/>
    </source>
</evidence>
<evidence type="ECO:0000256" key="7">
    <source>
        <dbReference type="SAM" id="Phobius"/>
    </source>
</evidence>
<dbReference type="PANTHER" id="PTHR47042:SF4">
    <property type="entry name" value="OS02G0313700 PROTEIN"/>
    <property type="match status" value="1"/>
</dbReference>
<reference evidence="10" key="1">
    <citation type="submission" date="2021-01" db="EMBL/GenBank/DDBJ databases">
        <title>Adiantum capillus-veneris genome.</title>
        <authorList>
            <person name="Fang Y."/>
            <person name="Liao Q."/>
        </authorList>
    </citation>
    <scope>NUCLEOTIDE SEQUENCE</scope>
    <source>
        <strain evidence="10">H3</strain>
        <tissue evidence="10">Leaf</tissue>
    </source>
</reference>
<dbReference type="SUPFAM" id="SSF49562">
    <property type="entry name" value="C2 domain (Calcium/lipid-binding domain, CaLB)"/>
    <property type="match status" value="1"/>
</dbReference>
<dbReference type="InterPro" id="IPR000008">
    <property type="entry name" value="C2_dom"/>
</dbReference>
<dbReference type="CDD" id="cd21669">
    <property type="entry name" value="SMP_SF"/>
    <property type="match status" value="1"/>
</dbReference>
<keyword evidence="2" id="KW-0813">Transport</keyword>
<evidence type="ECO:0000256" key="6">
    <source>
        <dbReference type="SAM" id="MobiDB-lite"/>
    </source>
</evidence>
<protein>
    <recommendedName>
        <fullName evidence="12">C2 domain-containing protein</fullName>
    </recommendedName>
</protein>
<evidence type="ECO:0000313" key="10">
    <source>
        <dbReference type="EMBL" id="KAI5075079.1"/>
    </source>
</evidence>
<evidence type="ECO:0000256" key="3">
    <source>
        <dbReference type="ARBA" id="ARBA00023055"/>
    </source>
</evidence>
<dbReference type="Pfam" id="PF00168">
    <property type="entry name" value="C2"/>
    <property type="match status" value="1"/>
</dbReference>
<dbReference type="InterPro" id="IPR031468">
    <property type="entry name" value="SMP_LBD"/>
</dbReference>
<keyword evidence="5 7" id="KW-0472">Membrane</keyword>
<feature type="compositionally biased region" description="Basic and acidic residues" evidence="6">
    <location>
        <begin position="683"/>
        <end position="712"/>
    </location>
</feature>
<feature type="region of interest" description="Disordered" evidence="6">
    <location>
        <begin position="499"/>
        <end position="521"/>
    </location>
</feature>
<accession>A0A9D4UW33</accession>
<comment type="subcellular location">
    <subcellularLocation>
        <location evidence="1">Membrane</location>
    </subcellularLocation>
</comment>
<evidence type="ECO:0008006" key="12">
    <source>
        <dbReference type="Google" id="ProtNLM"/>
    </source>
</evidence>
<dbReference type="PROSITE" id="PS51847">
    <property type="entry name" value="SMP"/>
    <property type="match status" value="1"/>
</dbReference>
<keyword evidence="7" id="KW-0812">Transmembrane</keyword>
<keyword evidence="11" id="KW-1185">Reference proteome</keyword>
<comment type="caution">
    <text evidence="10">The sequence shown here is derived from an EMBL/GenBank/DDBJ whole genome shotgun (WGS) entry which is preliminary data.</text>
</comment>
<dbReference type="AlphaFoldDB" id="A0A9D4UW33"/>
<evidence type="ECO:0000313" key="11">
    <source>
        <dbReference type="Proteomes" id="UP000886520"/>
    </source>
</evidence>
<gene>
    <name evidence="10" type="ORF">GOP47_0009155</name>
</gene>
<evidence type="ECO:0000256" key="5">
    <source>
        <dbReference type="ARBA" id="ARBA00023136"/>
    </source>
</evidence>
<dbReference type="SMART" id="SM00239">
    <property type="entry name" value="C2"/>
    <property type="match status" value="1"/>
</dbReference>
<feature type="domain" description="SMP-LTD" evidence="9">
    <location>
        <begin position="76"/>
        <end position="270"/>
    </location>
</feature>
<dbReference type="Proteomes" id="UP000886520">
    <property type="component" value="Chromosome 9"/>
</dbReference>